<name>A0A8X6M7D9_NEPPI</name>
<gene>
    <name evidence="2" type="ORF">NPIL_467021</name>
</gene>
<evidence type="ECO:0000313" key="2">
    <source>
        <dbReference type="EMBL" id="GFS29066.1"/>
    </source>
</evidence>
<feature type="compositionally biased region" description="Basic and acidic residues" evidence="1">
    <location>
        <begin position="21"/>
        <end position="56"/>
    </location>
</feature>
<protein>
    <submittedName>
        <fullName evidence="2">Uncharacterized protein</fullName>
    </submittedName>
</protein>
<proteinExistence type="predicted"/>
<dbReference type="EMBL" id="BMAW01041540">
    <property type="protein sequence ID" value="GFS29066.1"/>
    <property type="molecule type" value="Genomic_DNA"/>
</dbReference>
<comment type="caution">
    <text evidence="2">The sequence shown here is derived from an EMBL/GenBank/DDBJ whole genome shotgun (WGS) entry which is preliminary data.</text>
</comment>
<evidence type="ECO:0000256" key="1">
    <source>
        <dbReference type="SAM" id="MobiDB-lite"/>
    </source>
</evidence>
<organism evidence="2 3">
    <name type="scientific">Nephila pilipes</name>
    <name type="common">Giant wood spider</name>
    <name type="synonym">Nephila maculata</name>
    <dbReference type="NCBI Taxonomy" id="299642"/>
    <lineage>
        <taxon>Eukaryota</taxon>
        <taxon>Metazoa</taxon>
        <taxon>Ecdysozoa</taxon>
        <taxon>Arthropoda</taxon>
        <taxon>Chelicerata</taxon>
        <taxon>Arachnida</taxon>
        <taxon>Araneae</taxon>
        <taxon>Araneomorphae</taxon>
        <taxon>Entelegynae</taxon>
        <taxon>Araneoidea</taxon>
        <taxon>Nephilidae</taxon>
        <taxon>Nephila</taxon>
    </lineage>
</organism>
<reference evidence="2" key="1">
    <citation type="submission" date="2020-08" db="EMBL/GenBank/DDBJ databases">
        <title>Multicomponent nature underlies the extraordinary mechanical properties of spider dragline silk.</title>
        <authorList>
            <person name="Kono N."/>
            <person name="Nakamura H."/>
            <person name="Mori M."/>
            <person name="Yoshida Y."/>
            <person name="Ohtoshi R."/>
            <person name="Malay A.D."/>
            <person name="Moran D.A.P."/>
            <person name="Tomita M."/>
            <person name="Numata K."/>
            <person name="Arakawa K."/>
        </authorList>
    </citation>
    <scope>NUCLEOTIDE SEQUENCE</scope>
</reference>
<feature type="region of interest" description="Disordered" evidence="1">
    <location>
        <begin position="81"/>
        <end position="123"/>
    </location>
</feature>
<dbReference type="AlphaFoldDB" id="A0A8X6M7D9"/>
<accession>A0A8X6M7D9</accession>
<feature type="region of interest" description="Disordered" evidence="1">
    <location>
        <begin position="19"/>
        <end position="66"/>
    </location>
</feature>
<sequence length="182" mass="20740">EREPPRASKRSWRELYLLTSSHREGDVGEKERERERESAEEYRRVRTRTSDVDETRQYGGSGSPELKYCFYGAWRTLKNSQSAVYTPSDSESDRVHHGVTPAVPSRDPPSSEKTGARDSARVGHPLSLTLSLRAGVKKRDYGHPKRTPEGRGQVLYSGDMGTEYSDPFLTYEGECLQLVFFY</sequence>
<dbReference type="Proteomes" id="UP000887013">
    <property type="component" value="Unassembled WGS sequence"/>
</dbReference>
<evidence type="ECO:0000313" key="3">
    <source>
        <dbReference type="Proteomes" id="UP000887013"/>
    </source>
</evidence>
<feature type="non-terminal residue" evidence="2">
    <location>
        <position position="1"/>
    </location>
</feature>
<keyword evidence="3" id="KW-1185">Reference proteome</keyword>